<keyword evidence="3" id="KW-1185">Reference proteome</keyword>
<sequence>MGPIPDGQDLYKLKSLELLRLSLAALSDLEADRLQKDVESSSAPAPIKPSSPADFQRPNEGSTANSDTINFPENREPNQDRIDSTAQDNETPVNSAPVIVDDCRERATEPTNHIPKVSLPRNFDASANNSEGLKETAYVNVEDPGSTDTAPSRVEIQNTENQHAVDLNQHAVDLT</sequence>
<name>A0A8H4RWW7_9HELO</name>
<evidence type="ECO:0000256" key="1">
    <source>
        <dbReference type="SAM" id="MobiDB-lite"/>
    </source>
</evidence>
<dbReference type="EMBL" id="JAAMPI010000064">
    <property type="protein sequence ID" value="KAF4636474.1"/>
    <property type="molecule type" value="Genomic_DNA"/>
</dbReference>
<feature type="region of interest" description="Disordered" evidence="1">
    <location>
        <begin position="33"/>
        <end position="98"/>
    </location>
</feature>
<accession>A0A8H4RWW7</accession>
<feature type="compositionally biased region" description="Low complexity" evidence="1">
    <location>
        <begin position="40"/>
        <end position="53"/>
    </location>
</feature>
<proteinExistence type="predicted"/>
<reference evidence="2 3" key="1">
    <citation type="submission" date="2020-03" db="EMBL/GenBank/DDBJ databases">
        <title>Draft Genome Sequence of Cudoniella acicularis.</title>
        <authorList>
            <person name="Buettner E."/>
            <person name="Kellner H."/>
        </authorList>
    </citation>
    <scope>NUCLEOTIDE SEQUENCE [LARGE SCALE GENOMIC DNA]</scope>
    <source>
        <strain evidence="2 3">DSM 108380</strain>
    </source>
</reference>
<evidence type="ECO:0000313" key="3">
    <source>
        <dbReference type="Proteomes" id="UP000566819"/>
    </source>
</evidence>
<organism evidence="2 3">
    <name type="scientific">Cudoniella acicularis</name>
    <dbReference type="NCBI Taxonomy" id="354080"/>
    <lineage>
        <taxon>Eukaryota</taxon>
        <taxon>Fungi</taxon>
        <taxon>Dikarya</taxon>
        <taxon>Ascomycota</taxon>
        <taxon>Pezizomycotina</taxon>
        <taxon>Leotiomycetes</taxon>
        <taxon>Helotiales</taxon>
        <taxon>Tricladiaceae</taxon>
        <taxon>Cudoniella</taxon>
    </lineage>
</organism>
<gene>
    <name evidence="2" type="ORF">G7Y89_g1625</name>
</gene>
<protein>
    <submittedName>
        <fullName evidence="2">Uncharacterized protein</fullName>
    </submittedName>
</protein>
<feature type="compositionally biased region" description="Polar residues" evidence="1">
    <location>
        <begin position="59"/>
        <end position="71"/>
    </location>
</feature>
<evidence type="ECO:0000313" key="2">
    <source>
        <dbReference type="EMBL" id="KAF4636474.1"/>
    </source>
</evidence>
<comment type="caution">
    <text evidence="2">The sequence shown here is derived from an EMBL/GenBank/DDBJ whole genome shotgun (WGS) entry which is preliminary data.</text>
</comment>
<dbReference type="Proteomes" id="UP000566819">
    <property type="component" value="Unassembled WGS sequence"/>
</dbReference>
<feature type="region of interest" description="Disordered" evidence="1">
    <location>
        <begin position="109"/>
        <end position="128"/>
    </location>
</feature>
<feature type="compositionally biased region" description="Basic and acidic residues" evidence="1">
    <location>
        <begin position="73"/>
        <end position="83"/>
    </location>
</feature>
<dbReference type="AlphaFoldDB" id="A0A8H4RWW7"/>
<feature type="compositionally biased region" description="Polar residues" evidence="1">
    <location>
        <begin position="84"/>
        <end position="94"/>
    </location>
</feature>